<feature type="transmembrane region" description="Helical" evidence="1">
    <location>
        <begin position="270"/>
        <end position="289"/>
    </location>
</feature>
<feature type="transmembrane region" description="Helical" evidence="1">
    <location>
        <begin position="173"/>
        <end position="194"/>
    </location>
</feature>
<sequence>MPSRFSFDGALMFAFRAAHVRSFLWVFPLAFAGVFTLFSLAILIFAKDDFLQVFQTIEMLEQASVGRGDPQAVFAAILGAMEPLVGWAVFAMLGSWIIWAMFEAASQRRYVRDERFSLGFGGDEIRMMAVGLCWAVMQTLFIIVPVLMFFGAVSTAVGLAADGVTESQIASRVVGTILGAFGLWIVLFFFYAFFATRLAPCFGLTIKDKAFRFFDAWNVSRGRFWPILGAYLILTIVGGIVVSIADQLLQLPMMFMMAPAFENVQTGDDIAAAFMSSGVIVVLAVYLIARLFLSGLLMHVAGAPAAFAARHDPRGSVDDTYRVDTFS</sequence>
<proteinExistence type="predicted"/>
<accession>A0A160U1R1</accession>
<feature type="transmembrane region" description="Helical" evidence="1">
    <location>
        <begin position="22"/>
        <end position="46"/>
    </location>
</feature>
<keyword evidence="1" id="KW-0472">Membrane</keyword>
<keyword evidence="1" id="KW-1133">Transmembrane helix</keyword>
<feature type="transmembrane region" description="Helical" evidence="1">
    <location>
        <begin position="84"/>
        <end position="106"/>
    </location>
</feature>
<gene>
    <name evidence="2" type="ORF">MGWOODY_Hyp2309</name>
</gene>
<dbReference type="AlphaFoldDB" id="A0A160U1R1"/>
<feature type="transmembrane region" description="Helical" evidence="1">
    <location>
        <begin position="228"/>
        <end position="250"/>
    </location>
</feature>
<dbReference type="EMBL" id="CZQD01000046">
    <property type="protein sequence ID" value="CUS57613.1"/>
    <property type="molecule type" value="Genomic_DNA"/>
</dbReference>
<name>A0A160U1R1_9ZZZZ</name>
<keyword evidence="1" id="KW-0812">Transmembrane</keyword>
<reference evidence="2" key="1">
    <citation type="submission" date="2015-10" db="EMBL/GenBank/DDBJ databases">
        <authorList>
            <person name="Gilbert D.G."/>
        </authorList>
    </citation>
    <scope>NUCLEOTIDE SEQUENCE</scope>
</reference>
<protein>
    <recommendedName>
        <fullName evidence="3">Glycerophosphoryl diester phosphodiesterase membrane domain-containing protein</fullName>
    </recommendedName>
</protein>
<organism evidence="2">
    <name type="scientific">hydrothermal vent metagenome</name>
    <dbReference type="NCBI Taxonomy" id="652676"/>
    <lineage>
        <taxon>unclassified sequences</taxon>
        <taxon>metagenomes</taxon>
        <taxon>ecological metagenomes</taxon>
    </lineage>
</organism>
<feature type="transmembrane region" description="Helical" evidence="1">
    <location>
        <begin position="127"/>
        <end position="153"/>
    </location>
</feature>
<evidence type="ECO:0000256" key="1">
    <source>
        <dbReference type="SAM" id="Phobius"/>
    </source>
</evidence>
<evidence type="ECO:0008006" key="3">
    <source>
        <dbReference type="Google" id="ProtNLM"/>
    </source>
</evidence>
<evidence type="ECO:0000313" key="2">
    <source>
        <dbReference type="EMBL" id="CUS57613.1"/>
    </source>
</evidence>